<dbReference type="AlphaFoldDB" id="A0ABC8YQP5"/>
<evidence type="ECO:0000313" key="2">
    <source>
        <dbReference type="EMBL" id="CAL4944995.1"/>
    </source>
</evidence>
<dbReference type="Proteomes" id="UP001497457">
    <property type="component" value="Chromosome 16b"/>
</dbReference>
<dbReference type="Pfam" id="PF07762">
    <property type="entry name" value="DUF1618"/>
    <property type="match status" value="1"/>
</dbReference>
<proteinExistence type="predicted"/>
<feature type="domain" description="DUF1618" evidence="1">
    <location>
        <begin position="175"/>
        <end position="308"/>
    </location>
</feature>
<dbReference type="InterPro" id="IPR011676">
    <property type="entry name" value="DUF1618"/>
</dbReference>
<name>A0ABC8YQP5_9POAL</name>
<sequence>MAPPILVLQGHVDLGGLTDEPGRGWTEIECASKKAYGCGEHDGQEAVEGLKLYARLGGGSFLTSSLAIRMSDEAHRRFDSELELGSPSKDMLPCPMEADACVQMAGEQGLTAIVLAFQRPFRRGLVYYLVYDHVDASLSMIKTPCCFHQQQKEEEILGLFFHADVAFSFQGKGFWADLSQAGLVYCDLHATSDPAVDVGFIPLPPECRPNLAQMELDGSVTKGSMRLNRTLACVRDSIWFVCIHRAMEYADDLVQIWTLNDVPAPGEELQEGRWEKAEEVPVRVLWGLDSYKEAGLPHWPLECPALTPDGALCVTLVDQTRFRNRKQVMLRLDKMCIFKLHGERRLLFDGVVKDYYFSDPAICPPNFLQRKHRSSETKVGPAAGLEALEDCN</sequence>
<keyword evidence="3" id="KW-1185">Reference proteome</keyword>
<dbReference type="PANTHER" id="PTHR33086:SF54">
    <property type="entry name" value="DUF1618 DOMAIN-CONTAINING PROTEIN"/>
    <property type="match status" value="1"/>
</dbReference>
<accession>A0ABC8YQP5</accession>
<dbReference type="EMBL" id="OZ075126">
    <property type="protein sequence ID" value="CAL4944995.1"/>
    <property type="molecule type" value="Genomic_DNA"/>
</dbReference>
<evidence type="ECO:0000259" key="1">
    <source>
        <dbReference type="Pfam" id="PF07762"/>
    </source>
</evidence>
<reference evidence="2 3" key="2">
    <citation type="submission" date="2024-10" db="EMBL/GenBank/DDBJ databases">
        <authorList>
            <person name="Ryan C."/>
        </authorList>
    </citation>
    <scope>NUCLEOTIDE SEQUENCE [LARGE SCALE GENOMIC DNA]</scope>
</reference>
<dbReference type="PANTHER" id="PTHR33086">
    <property type="entry name" value="OS05G0468200 PROTEIN-RELATED"/>
    <property type="match status" value="1"/>
</dbReference>
<gene>
    <name evidence="2" type="ORF">URODEC1_LOCUS35179</name>
</gene>
<organism evidence="2 3">
    <name type="scientific">Urochloa decumbens</name>
    <dbReference type="NCBI Taxonomy" id="240449"/>
    <lineage>
        <taxon>Eukaryota</taxon>
        <taxon>Viridiplantae</taxon>
        <taxon>Streptophyta</taxon>
        <taxon>Embryophyta</taxon>
        <taxon>Tracheophyta</taxon>
        <taxon>Spermatophyta</taxon>
        <taxon>Magnoliopsida</taxon>
        <taxon>Liliopsida</taxon>
        <taxon>Poales</taxon>
        <taxon>Poaceae</taxon>
        <taxon>PACMAD clade</taxon>
        <taxon>Panicoideae</taxon>
        <taxon>Panicodae</taxon>
        <taxon>Paniceae</taxon>
        <taxon>Melinidinae</taxon>
        <taxon>Urochloa</taxon>
    </lineage>
</organism>
<evidence type="ECO:0000313" key="3">
    <source>
        <dbReference type="Proteomes" id="UP001497457"/>
    </source>
</evidence>
<protein>
    <recommendedName>
        <fullName evidence="1">DUF1618 domain-containing protein</fullName>
    </recommendedName>
</protein>
<reference evidence="3" key="1">
    <citation type="submission" date="2024-06" db="EMBL/GenBank/DDBJ databases">
        <authorList>
            <person name="Ryan C."/>
        </authorList>
    </citation>
    <scope>NUCLEOTIDE SEQUENCE [LARGE SCALE GENOMIC DNA]</scope>
</reference>